<name>A0A1B9AYL4_9BACI</name>
<dbReference type="EMBL" id="MAYT01000012">
    <property type="protein sequence ID" value="OCA89055.1"/>
    <property type="molecule type" value="Genomic_DNA"/>
</dbReference>
<keyword evidence="2" id="KW-1185">Reference proteome</keyword>
<organism evidence="1 2">
    <name type="scientific">Pseudobacillus wudalianchiensis</name>
    <dbReference type="NCBI Taxonomy" id="1743143"/>
    <lineage>
        <taxon>Bacteria</taxon>
        <taxon>Bacillati</taxon>
        <taxon>Bacillota</taxon>
        <taxon>Bacilli</taxon>
        <taxon>Bacillales</taxon>
        <taxon>Bacillaceae</taxon>
        <taxon>Pseudobacillus</taxon>
    </lineage>
</organism>
<proteinExistence type="predicted"/>
<dbReference type="RefSeq" id="WP_065410367.1">
    <property type="nucleotide sequence ID" value="NZ_MAYT01000012.1"/>
</dbReference>
<evidence type="ECO:0000313" key="1">
    <source>
        <dbReference type="EMBL" id="OCA89055.1"/>
    </source>
</evidence>
<comment type="caution">
    <text evidence="1">The sequence shown here is derived from an EMBL/GenBank/DDBJ whole genome shotgun (WGS) entry which is preliminary data.</text>
</comment>
<accession>A0A1B9AYL4</accession>
<protein>
    <submittedName>
        <fullName evidence="1">Uncharacterized protein</fullName>
    </submittedName>
</protein>
<evidence type="ECO:0000313" key="2">
    <source>
        <dbReference type="Proteomes" id="UP000092578"/>
    </source>
</evidence>
<reference evidence="2" key="1">
    <citation type="submission" date="2016-05" db="EMBL/GenBank/DDBJ databases">
        <authorList>
            <person name="Liu B."/>
            <person name="Wang J."/>
            <person name="Zhu Y."/>
            <person name="Liu G."/>
            <person name="Chen Q."/>
            <person name="Chen Z."/>
            <person name="Lan J."/>
            <person name="Che J."/>
            <person name="Ge C."/>
            <person name="Shi H."/>
            <person name="Pan Z."/>
            <person name="Liu X."/>
        </authorList>
    </citation>
    <scope>NUCLEOTIDE SEQUENCE [LARGE SCALE GENOMIC DNA]</scope>
    <source>
        <strain evidence="2">FJAT-27215</strain>
    </source>
</reference>
<dbReference type="AlphaFoldDB" id="A0A1B9AYL4"/>
<gene>
    <name evidence="1" type="ORF">A8F95_06500</name>
</gene>
<sequence>MNKKNQLITYISNFVPELGFLTDQQDKFIPITHPSAEIAAQRLLNHEEGEYLSGYIKITYEDKVILSEKEWTGELLETWSDLSYIVSDGASEEKYHIELLDNPDKLYLVRKENGYFFEINKLALNENPEVIQSSVVPASELLEAIFSGYQEFIKFCTEKNLPFSEESLLHSSIESLKDLENKKA</sequence>
<dbReference type="Proteomes" id="UP000092578">
    <property type="component" value="Unassembled WGS sequence"/>
</dbReference>